<feature type="non-terminal residue" evidence="3">
    <location>
        <position position="1"/>
    </location>
</feature>
<gene>
    <name evidence="3" type="primary">ophh-82</name>
</gene>
<dbReference type="GO" id="GO:0016616">
    <property type="term" value="F:oxidoreductase activity, acting on the CH-OH group of donors, NAD or NADP as acceptor"/>
    <property type="evidence" value="ECO:0007669"/>
    <property type="project" value="TreeGrafter"/>
</dbReference>
<keyword evidence="1" id="KW-0521">NADP</keyword>
<protein>
    <submittedName>
        <fullName evidence="3">Cinnamyl alcohol deydrogenase (CAD)</fullName>
    </submittedName>
</protein>
<dbReference type="InterPro" id="IPR050425">
    <property type="entry name" value="NAD(P)_dehydrat-like"/>
</dbReference>
<accession>A1IW43</accession>
<dbReference type="PANTHER" id="PTHR10366">
    <property type="entry name" value="NAD DEPENDENT EPIMERASE/DEHYDRATASE"/>
    <property type="match status" value="1"/>
</dbReference>
<proteinExistence type="evidence at transcript level"/>
<dbReference type="PANTHER" id="PTHR10366:SF852">
    <property type="entry name" value="CINNAMOYL-COA REDUCTASE CAD2"/>
    <property type="match status" value="1"/>
</dbReference>
<dbReference type="Gene3D" id="3.40.50.720">
    <property type="entry name" value="NAD(P)-binding Rossmann-like Domain"/>
    <property type="match status" value="1"/>
</dbReference>
<evidence type="ECO:0000256" key="1">
    <source>
        <dbReference type="ARBA" id="ARBA00022857"/>
    </source>
</evidence>
<dbReference type="EMBL" id="AM262953">
    <property type="protein sequence ID" value="CAK18877.1"/>
    <property type="molecule type" value="mRNA"/>
</dbReference>
<feature type="non-terminal residue" evidence="3">
    <location>
        <position position="122"/>
    </location>
</feature>
<keyword evidence="2" id="KW-0560">Oxidoreductase</keyword>
<organism evidence="3">
    <name type="scientific">Phillyrea latifolia</name>
    <dbReference type="NCBI Taxonomy" id="126558"/>
    <lineage>
        <taxon>Eukaryota</taxon>
        <taxon>Viridiplantae</taxon>
        <taxon>Streptophyta</taxon>
        <taxon>Embryophyta</taxon>
        <taxon>Tracheophyta</taxon>
        <taxon>Spermatophyta</taxon>
        <taxon>Magnoliopsida</taxon>
        <taxon>eudicotyledons</taxon>
        <taxon>Gunneridae</taxon>
        <taxon>Pentapetalae</taxon>
        <taxon>asterids</taxon>
        <taxon>lamiids</taxon>
        <taxon>Lamiales</taxon>
        <taxon>Oleaceae</taxon>
        <taxon>Oleeae</taxon>
        <taxon>Phillyrea</taxon>
    </lineage>
</organism>
<dbReference type="AlphaFoldDB" id="A1IW43"/>
<reference evidence="3" key="1">
    <citation type="submission" date="2006-05" db="EMBL/GenBank/DDBJ databases">
        <title>Gene induction by ozone treatment in Phillyrea latifolia L.</title>
        <authorList>
            <person name="Ciaffi M."/>
            <person name="Tanzarella O.A."/>
            <person name="Paolacci A."/>
            <person name="Badiani M."/>
            <person name="Porceddu E."/>
        </authorList>
    </citation>
    <scope>NUCLEOTIDE SEQUENCE</scope>
    <source>
        <tissue evidence="3">Leaf</tissue>
    </source>
</reference>
<evidence type="ECO:0000313" key="3">
    <source>
        <dbReference type="EMBL" id="CAK18877.1"/>
    </source>
</evidence>
<name>A1IW43_9LAMI</name>
<evidence type="ECO:0000256" key="2">
    <source>
        <dbReference type="ARBA" id="ARBA00023002"/>
    </source>
</evidence>
<sequence>GRVVLTSSVAAGAIFSRPPNPSVEVDETWHSDVEGCTLWKLWYVPPLTFPDQAAWFFAGEKGLDLVTIKGAMVIGGPLLQPSLNTSASATLNFLPGAGTYSNSSMGWIEKRNVGNAHREAKF</sequence>